<name>A0ABP0P7P7_9DINO</name>
<dbReference type="Gene3D" id="3.80.10.10">
    <property type="entry name" value="Ribonuclease Inhibitor"/>
    <property type="match status" value="1"/>
</dbReference>
<dbReference type="Gene3D" id="3.30.70.270">
    <property type="match status" value="1"/>
</dbReference>
<gene>
    <name evidence="1" type="ORF">CCMP2556_LOCUS35450</name>
</gene>
<dbReference type="SUPFAM" id="SSF56672">
    <property type="entry name" value="DNA/RNA polymerases"/>
    <property type="match status" value="1"/>
</dbReference>
<dbReference type="Gene3D" id="3.10.10.10">
    <property type="entry name" value="HIV Type 1 Reverse Transcriptase, subunit A, domain 1"/>
    <property type="match status" value="1"/>
</dbReference>
<dbReference type="SUPFAM" id="SSF52047">
    <property type="entry name" value="RNI-like"/>
    <property type="match status" value="1"/>
</dbReference>
<comment type="caution">
    <text evidence="1">The sequence shown here is derived from an EMBL/GenBank/DDBJ whole genome shotgun (WGS) entry which is preliminary data.</text>
</comment>
<dbReference type="InterPro" id="IPR032675">
    <property type="entry name" value="LRR_dom_sf"/>
</dbReference>
<dbReference type="Proteomes" id="UP001642484">
    <property type="component" value="Unassembled WGS sequence"/>
</dbReference>
<protein>
    <submittedName>
        <fullName evidence="1">Uncharacterized protein</fullName>
    </submittedName>
</protein>
<dbReference type="EMBL" id="CAXAMN010022696">
    <property type="protein sequence ID" value="CAK9072075.1"/>
    <property type="molecule type" value="Genomic_DNA"/>
</dbReference>
<accession>A0ABP0P7P7</accession>
<proteinExistence type="predicted"/>
<keyword evidence="2" id="KW-1185">Reference proteome</keyword>
<evidence type="ECO:0000313" key="2">
    <source>
        <dbReference type="Proteomes" id="UP001642484"/>
    </source>
</evidence>
<reference evidence="1 2" key="1">
    <citation type="submission" date="2024-02" db="EMBL/GenBank/DDBJ databases">
        <authorList>
            <person name="Chen Y."/>
            <person name="Shah S."/>
            <person name="Dougan E. K."/>
            <person name="Thang M."/>
            <person name="Chan C."/>
        </authorList>
    </citation>
    <scope>NUCLEOTIDE SEQUENCE [LARGE SCALE GENOMIC DNA]</scope>
</reference>
<sequence>MEHLASFLRQDKKLQTLRAQNIQTPSYYTAVCHMLSAQCGVGAEEMLDFTKAMEVNSTLATLDLRGNSLHSGIVSRLQRTMEEKRSVVPLPFDAKICFLLCNRRLPYHLQLPEVYEVSRLFTGGAYSIFQFCGQPRTLLLDEVQDEPMEPAGPAVIEITSYHFADGLIPDSDDEFEAEDFHNQRRSLSEEIPLSFASSFKLALTCFGNLFEQPRAVDIQCVVLLQGSGPQNSSQNVTVERWDGLVFTTVSRFNFVPGDEFIKLRLDIPSSSPSALVVDFERKALLLAALEETDDPAAKRDSLEANNDKIQAELTMLVSSWPPELLRSKAPSGDMALANRYALVEYNVGGPRLWHERWVTEHVEGDQYIVVTPDRDVYLEELGLLNDDIRTIRLRPAMGILPAGIVAGEVYPLPAWGANDLAALRDEARRAAEVERRRIGAVAPAPVAGGGAPAAVAAAVVVDSIDEKIGYASGTLKWLFAESSFGCKFGQEARGVAVALTKGAKAVHVLADGNSVFIECVDGADYFKFLQGPARCDHRVLPIELNNMELPEVTLKDVAARSHEVPMRWQLAGPRTARWCVNYLAIENLGFEGHHERLRQVTKADASSWGIQEHFQTSMSLRTALLIDQVDPYNLLSIEVQFRRLQTIEFSYSEKAREAESKAVGGRLSLEEQTTFGGVTRQYSTLMICPDLLDHVKIETEKEASLAKNLRKAREEREVLEFVKSACRRVGKPPATSGSEALEELRVAEGYEDLPASSPLGSFNPDLVSLPTAETNPIPLSHLWGPGGRQEVEDFSHTQTLSTTEAEQRLLDSGVEKCYEDPQFRDPHKYAEFIKRLFTLKLVDMSLQPAVERVGIFFVKKKGGKLRMILDCRRSNCHFADPKPIKLATGEAMATIELEPDQLLYTASADLQNAFYTMEMPAALRPYFGLRKLRAGDLGITEVQGQAVKAEQWLHPRVAVIPMGWSHAMWWCQRVSERICTRAGLTEAERLKDGERAPSGNFFHIQYVDNLHVFGTDKQQVEQRFWKAVQALRQVGLTVHEIEFDESDMSVLGWSIASSAVLSPTLKRLWRLRLGIRELLKRGSATGQQLERIVGHITFVSLCRRESLAALGEVYTFIRRHYRQRVRLWKSVRRELWLWDGIAPLIFVDMAKPWDNTLYSVDASNWGMGVVTSSCSKEEAQALGRHCERWRFKDEQASNPRFFVRAEDELLLQGRYIDQTGGADRTFKTADFSAVNRRWTVVGRHRWLRRASVSNVTRSRYDAHWAEFVQWTQRAVSIRTPLPTLDRLLTDYLEHLYLQGEDLSRANYITAATIYQVPGLKGLASLPMAQQSMKGWRRLCPPRSRMPIPYEVTCLLALQACKKGLVEVALAMMLIFSLYLRPNEAFLLRSRDIVRPVKSKPKAFKHYAVVLHPLEEGVPSKTLQWDEMLSLDLDYQKFLGPAWCSQWGSLGLTPLGQPHLYRLRHGGASHEAAHSLRELTAIQACAVRVLGSVQRMWKIRPGGPPRLRTDDKPLGLDGLRDVDAGKVRVGNTLMYFSCRILRLAMFWRIPFTLENPERSRLWLCPAVKSLLKRRGTSSVVVHFCTVVSQNFLHSFDGALRGALSLRLSQPAGHIFVDNAAINDPQQGFSAQAFFFR</sequence>
<dbReference type="InterPro" id="IPR043502">
    <property type="entry name" value="DNA/RNA_pol_sf"/>
</dbReference>
<evidence type="ECO:0000313" key="1">
    <source>
        <dbReference type="EMBL" id="CAK9072075.1"/>
    </source>
</evidence>
<dbReference type="InterPro" id="IPR043128">
    <property type="entry name" value="Rev_trsase/Diguanyl_cyclase"/>
</dbReference>
<organism evidence="1 2">
    <name type="scientific">Durusdinium trenchii</name>
    <dbReference type="NCBI Taxonomy" id="1381693"/>
    <lineage>
        <taxon>Eukaryota</taxon>
        <taxon>Sar</taxon>
        <taxon>Alveolata</taxon>
        <taxon>Dinophyceae</taxon>
        <taxon>Suessiales</taxon>
        <taxon>Symbiodiniaceae</taxon>
        <taxon>Durusdinium</taxon>
    </lineage>
</organism>